<keyword evidence="3" id="KW-1185">Reference proteome</keyword>
<comment type="caution">
    <text evidence="2">The sequence shown here is derived from an EMBL/GenBank/DDBJ whole genome shotgun (WGS) entry which is preliminary data.</text>
</comment>
<reference evidence="2" key="1">
    <citation type="submission" date="2021-01" db="EMBL/GenBank/DDBJ databases">
        <title>Whole genome shotgun sequence of Cellulomonas chitinilytica NBRC 110799.</title>
        <authorList>
            <person name="Komaki H."/>
            <person name="Tamura T."/>
        </authorList>
    </citation>
    <scope>NUCLEOTIDE SEQUENCE</scope>
    <source>
        <strain evidence="2">NBRC 110799</strain>
    </source>
</reference>
<evidence type="ECO:0000256" key="1">
    <source>
        <dbReference type="SAM" id="MobiDB-lite"/>
    </source>
</evidence>
<feature type="region of interest" description="Disordered" evidence="1">
    <location>
        <begin position="263"/>
        <end position="292"/>
    </location>
</feature>
<name>A0A919P523_9CELL</name>
<protein>
    <submittedName>
        <fullName evidence="2">Uncharacterized protein</fullName>
    </submittedName>
</protein>
<dbReference type="Proteomes" id="UP000632740">
    <property type="component" value="Unassembled WGS sequence"/>
</dbReference>
<dbReference type="EMBL" id="BONK01000008">
    <property type="protein sequence ID" value="GIG21766.1"/>
    <property type="molecule type" value="Genomic_DNA"/>
</dbReference>
<dbReference type="AlphaFoldDB" id="A0A919P523"/>
<sequence length="292" mass="31799">MGRGKPLPGVMVDLVRDGADLAGGRNAVVRALRRVMLSAHRLGWTFADFHELLTQPGSALGRQVSTGRGGRPMPRQRCSDFVLRHWNETAQVVAERGPWDRDDVLEFLDFVRKELDGATMDERRRQVLRAVVDIALERGTSRPAATCRDVGERVGISHRAANETLNRLAAEGEWLQLVRRGSYEPRRANLYAVAPRLAVTYGGAKAPYVTPPPMSHPPMSHPTDQGEARMSATTDPPRGGSLTMSLTAEESVEVAKFVAAMRAAPEPAGRPSTASEAAVVPLDARRRASGAR</sequence>
<organism evidence="2 3">
    <name type="scientific">Cellulomonas chitinilytica</name>
    <dbReference type="NCBI Taxonomy" id="398759"/>
    <lineage>
        <taxon>Bacteria</taxon>
        <taxon>Bacillati</taxon>
        <taxon>Actinomycetota</taxon>
        <taxon>Actinomycetes</taxon>
        <taxon>Micrococcales</taxon>
        <taxon>Cellulomonadaceae</taxon>
        <taxon>Cellulomonas</taxon>
    </lineage>
</organism>
<evidence type="ECO:0000313" key="2">
    <source>
        <dbReference type="EMBL" id="GIG21766.1"/>
    </source>
</evidence>
<accession>A0A919P523</accession>
<gene>
    <name evidence="2" type="ORF">Cch01nite_24900</name>
</gene>
<feature type="compositionally biased region" description="Pro residues" evidence="1">
    <location>
        <begin position="209"/>
        <end position="220"/>
    </location>
</feature>
<evidence type="ECO:0000313" key="3">
    <source>
        <dbReference type="Proteomes" id="UP000632740"/>
    </source>
</evidence>
<feature type="region of interest" description="Disordered" evidence="1">
    <location>
        <begin position="209"/>
        <end position="242"/>
    </location>
</feature>
<proteinExistence type="predicted"/>